<gene>
    <name evidence="1" type="ORF">HPB49_025109</name>
</gene>
<evidence type="ECO:0000313" key="2">
    <source>
        <dbReference type="Proteomes" id="UP000821865"/>
    </source>
</evidence>
<proteinExistence type="predicted"/>
<evidence type="ECO:0000313" key="1">
    <source>
        <dbReference type="EMBL" id="KAH7967471.1"/>
    </source>
</evidence>
<name>A0ACB8DHY0_DERSI</name>
<comment type="caution">
    <text evidence="1">The sequence shown here is derived from an EMBL/GenBank/DDBJ whole genome shotgun (WGS) entry which is preliminary data.</text>
</comment>
<dbReference type="EMBL" id="CM023471">
    <property type="protein sequence ID" value="KAH7967471.1"/>
    <property type="molecule type" value="Genomic_DNA"/>
</dbReference>
<organism evidence="1 2">
    <name type="scientific">Dermacentor silvarum</name>
    <name type="common">Tick</name>
    <dbReference type="NCBI Taxonomy" id="543639"/>
    <lineage>
        <taxon>Eukaryota</taxon>
        <taxon>Metazoa</taxon>
        <taxon>Ecdysozoa</taxon>
        <taxon>Arthropoda</taxon>
        <taxon>Chelicerata</taxon>
        <taxon>Arachnida</taxon>
        <taxon>Acari</taxon>
        <taxon>Parasitiformes</taxon>
        <taxon>Ixodida</taxon>
        <taxon>Ixodoidea</taxon>
        <taxon>Ixodidae</taxon>
        <taxon>Rhipicephalinae</taxon>
        <taxon>Dermacentor</taxon>
    </lineage>
</organism>
<sequence>MHSGALLFWHAPSAAGTAAAAARVLVRLGGILLASARSRQHDRLCAADGVGVARLPCRRARTTAFSATRLHQRYSAAMCTDVRRDGSSFYASSQMILTDPPATPVVQVLRFMASPAAFGDSSVFSASVSGTGPLFVRAVFHDGAQKRWTTRHDTWTVRFSRLYATTGSFHVTLSCTNRAGSVTRFAVAVVEEPVSGLRLRVRKPASFPLVPLDETVELEAELISGTGLTFRWKMDDGRSINEPATVETRGRTSIARHRFSAAGTYSVSVSASNALLTPTSARPVAHIGRPLRVVEAIDGLAADVIGGRYVVLLQPCRNSGDSGNEGNASLVTTPSSMRGTGRRRRRRTGEHCLRDCGQEERHPSEDNPLETWRSL</sequence>
<accession>A0ACB8DHY0</accession>
<keyword evidence="2" id="KW-1185">Reference proteome</keyword>
<reference evidence="1" key="1">
    <citation type="submission" date="2020-05" db="EMBL/GenBank/DDBJ databases">
        <title>Large-scale comparative analyses of tick genomes elucidate their genetic diversity and vector capacities.</title>
        <authorList>
            <person name="Jia N."/>
            <person name="Wang J."/>
            <person name="Shi W."/>
            <person name="Du L."/>
            <person name="Sun Y."/>
            <person name="Zhan W."/>
            <person name="Jiang J."/>
            <person name="Wang Q."/>
            <person name="Zhang B."/>
            <person name="Ji P."/>
            <person name="Sakyi L.B."/>
            <person name="Cui X."/>
            <person name="Yuan T."/>
            <person name="Jiang B."/>
            <person name="Yang W."/>
            <person name="Lam T.T.-Y."/>
            <person name="Chang Q."/>
            <person name="Ding S."/>
            <person name="Wang X."/>
            <person name="Zhu J."/>
            <person name="Ruan X."/>
            <person name="Zhao L."/>
            <person name="Wei J."/>
            <person name="Que T."/>
            <person name="Du C."/>
            <person name="Cheng J."/>
            <person name="Dai P."/>
            <person name="Han X."/>
            <person name="Huang E."/>
            <person name="Gao Y."/>
            <person name="Liu J."/>
            <person name="Shao H."/>
            <person name="Ye R."/>
            <person name="Li L."/>
            <person name="Wei W."/>
            <person name="Wang X."/>
            <person name="Wang C."/>
            <person name="Yang T."/>
            <person name="Huo Q."/>
            <person name="Li W."/>
            <person name="Guo W."/>
            <person name="Chen H."/>
            <person name="Zhou L."/>
            <person name="Ni X."/>
            <person name="Tian J."/>
            <person name="Zhou Y."/>
            <person name="Sheng Y."/>
            <person name="Liu T."/>
            <person name="Pan Y."/>
            <person name="Xia L."/>
            <person name="Li J."/>
            <person name="Zhao F."/>
            <person name="Cao W."/>
        </authorList>
    </citation>
    <scope>NUCLEOTIDE SEQUENCE</scope>
    <source>
        <strain evidence="1">Dsil-2018</strain>
    </source>
</reference>
<dbReference type="Proteomes" id="UP000821865">
    <property type="component" value="Chromosome 2"/>
</dbReference>
<protein>
    <submittedName>
        <fullName evidence="1">Uncharacterized protein</fullName>
    </submittedName>
</protein>